<feature type="compositionally biased region" description="Low complexity" evidence="1">
    <location>
        <begin position="13"/>
        <end position="38"/>
    </location>
</feature>
<evidence type="ECO:0000313" key="2">
    <source>
        <dbReference type="EMBL" id="KAH6605794.1"/>
    </source>
</evidence>
<dbReference type="OrthoDB" id="3050608at2759"/>
<keyword evidence="3" id="KW-1185">Reference proteome</keyword>
<proteinExistence type="predicted"/>
<evidence type="ECO:0000256" key="1">
    <source>
        <dbReference type="SAM" id="MobiDB-lite"/>
    </source>
</evidence>
<name>A0A9P8TUR6_9HYPO</name>
<dbReference type="AlphaFoldDB" id="A0A9P8TUR6"/>
<feature type="region of interest" description="Disordered" evidence="1">
    <location>
        <begin position="1"/>
        <end position="91"/>
    </location>
</feature>
<organism evidence="2 3">
    <name type="scientific">Trichoderma cornu-damae</name>
    <dbReference type="NCBI Taxonomy" id="654480"/>
    <lineage>
        <taxon>Eukaryota</taxon>
        <taxon>Fungi</taxon>
        <taxon>Dikarya</taxon>
        <taxon>Ascomycota</taxon>
        <taxon>Pezizomycotina</taxon>
        <taxon>Sordariomycetes</taxon>
        <taxon>Hypocreomycetidae</taxon>
        <taxon>Hypocreales</taxon>
        <taxon>Hypocreaceae</taxon>
        <taxon>Trichoderma</taxon>
    </lineage>
</organism>
<reference evidence="2" key="1">
    <citation type="submission" date="2021-08" db="EMBL/GenBank/DDBJ databases">
        <title>Chromosome-Level Trichoderma cornu-damae using Hi-C Data.</title>
        <authorList>
            <person name="Kim C.S."/>
        </authorList>
    </citation>
    <scope>NUCLEOTIDE SEQUENCE</scope>
    <source>
        <strain evidence="2">KA19-0412C</strain>
    </source>
</reference>
<protein>
    <submittedName>
        <fullName evidence="2">Uncharacterized protein</fullName>
    </submittedName>
</protein>
<gene>
    <name evidence="2" type="ORF">Trco_004947</name>
</gene>
<feature type="compositionally biased region" description="Basic and acidic residues" evidence="1">
    <location>
        <begin position="64"/>
        <end position="80"/>
    </location>
</feature>
<comment type="caution">
    <text evidence="2">The sequence shown here is derived from an EMBL/GenBank/DDBJ whole genome shotgun (WGS) entry which is preliminary data.</text>
</comment>
<sequence length="91" mass="9587">MDFVKKATHKGEGQQTAQGAQGTQGTQGTTATAPQGKAQGQGQGQAQGGQKDDYVDKAFAMGSKKADYNIDRNTQEKITDTGRSMYEKATG</sequence>
<dbReference type="Proteomes" id="UP000827724">
    <property type="component" value="Unassembled WGS sequence"/>
</dbReference>
<accession>A0A9P8TUR6</accession>
<dbReference type="EMBL" id="JAIWOZ010000004">
    <property type="protein sequence ID" value="KAH6605794.1"/>
    <property type="molecule type" value="Genomic_DNA"/>
</dbReference>
<evidence type="ECO:0000313" key="3">
    <source>
        <dbReference type="Proteomes" id="UP000827724"/>
    </source>
</evidence>